<dbReference type="AlphaFoldDB" id="A0A2S4UNZ9"/>
<comment type="caution">
    <text evidence="9">The sequence shown here is derived from an EMBL/GenBank/DDBJ whole genome shotgun (WGS) entry which is preliminary data.</text>
</comment>
<dbReference type="GO" id="GO:0071011">
    <property type="term" value="C:precatalytic spliceosome"/>
    <property type="evidence" value="ECO:0007669"/>
    <property type="project" value="TreeGrafter"/>
</dbReference>
<evidence type="ECO:0000256" key="5">
    <source>
        <dbReference type="ARBA" id="ARBA00023187"/>
    </source>
</evidence>
<dbReference type="EMBL" id="PKSM01000285">
    <property type="protein sequence ID" value="POV98927.1"/>
    <property type="molecule type" value="Genomic_DNA"/>
</dbReference>
<protein>
    <submittedName>
        <fullName evidence="9">Uncharacterized protein</fullName>
    </submittedName>
</protein>
<sequence length="238" mass="27382">MAATAKLQTFFSNIELASYPGPQSSYQKLARQQTMTTIDSLPYYDRDLDVIPNLRQRIEREIELELKSTPPPPTSNLDQTTTHHPFLSEFPNLLASSARPSRLADRSDPNYQSNGSTDSLDIERFNIPYPDDHTSLEEWEKALSNAKSQLEHQRLHRCRRPIDRPGQKWQNLISTNISLEITNINLKMEVEALQQEAATLKQNWRHSVHGNNLYIDVNFYVISSNLDWCQSISTKSLL</sequence>
<reference evidence="9 10" key="1">
    <citation type="submission" date="2017-12" db="EMBL/GenBank/DDBJ databases">
        <title>Gene loss provides genomic basis for host adaptation in cereal stripe rust fungi.</title>
        <authorList>
            <person name="Xia C."/>
        </authorList>
    </citation>
    <scope>NUCLEOTIDE SEQUENCE [LARGE SCALE GENOMIC DNA]</scope>
    <source>
        <strain evidence="9 10">93TX-2</strain>
    </source>
</reference>
<dbReference type="GO" id="GO:0071013">
    <property type="term" value="C:catalytic step 2 spliceosome"/>
    <property type="evidence" value="ECO:0007669"/>
    <property type="project" value="TreeGrafter"/>
</dbReference>
<proteinExistence type="inferred from homology"/>
<evidence type="ECO:0000256" key="4">
    <source>
        <dbReference type="ARBA" id="ARBA00022728"/>
    </source>
</evidence>
<dbReference type="GO" id="GO:0006397">
    <property type="term" value="P:mRNA processing"/>
    <property type="evidence" value="ECO:0007669"/>
    <property type="project" value="UniProtKB-KW"/>
</dbReference>
<gene>
    <name evidence="9" type="ORF">PSHT_13778</name>
</gene>
<dbReference type="OrthoDB" id="205794at2759"/>
<feature type="region of interest" description="Disordered" evidence="8">
    <location>
        <begin position="98"/>
        <end position="124"/>
    </location>
</feature>
<evidence type="ECO:0000256" key="7">
    <source>
        <dbReference type="SAM" id="Coils"/>
    </source>
</evidence>
<keyword evidence="7" id="KW-0175">Coiled coil</keyword>
<reference evidence="10" key="2">
    <citation type="journal article" date="2018" name="BMC Genomics">
        <title>Genomic insights into host adaptation between the wheat stripe rust pathogen (Puccinia striiformis f. sp. tritici) and the barley stripe rust pathogen (Puccinia striiformis f. sp. hordei).</title>
        <authorList>
            <person name="Xia C."/>
            <person name="Wang M."/>
            <person name="Yin C."/>
            <person name="Cornejo O.E."/>
            <person name="Hulbert S.H."/>
            <person name="Chen X."/>
        </authorList>
    </citation>
    <scope>NUCLEOTIDE SEQUENCE [LARGE SCALE GENOMIC DNA]</scope>
    <source>
        <strain evidence="10">93TX-2</strain>
    </source>
</reference>
<evidence type="ECO:0000256" key="6">
    <source>
        <dbReference type="ARBA" id="ARBA00023242"/>
    </source>
</evidence>
<dbReference type="PANTHER" id="PTHR13296">
    <property type="entry name" value="BCAS2 PROTEIN"/>
    <property type="match status" value="1"/>
</dbReference>
<evidence type="ECO:0000313" key="9">
    <source>
        <dbReference type="EMBL" id="POV98927.1"/>
    </source>
</evidence>
<dbReference type="InterPro" id="IPR008409">
    <property type="entry name" value="SPF27"/>
</dbReference>
<evidence type="ECO:0000256" key="8">
    <source>
        <dbReference type="SAM" id="MobiDB-lite"/>
    </source>
</evidence>
<feature type="compositionally biased region" description="Polar residues" evidence="8">
    <location>
        <begin position="109"/>
        <end position="119"/>
    </location>
</feature>
<keyword evidence="5" id="KW-0508">mRNA splicing</keyword>
<organism evidence="9 10">
    <name type="scientific">Puccinia striiformis</name>
    <dbReference type="NCBI Taxonomy" id="27350"/>
    <lineage>
        <taxon>Eukaryota</taxon>
        <taxon>Fungi</taxon>
        <taxon>Dikarya</taxon>
        <taxon>Basidiomycota</taxon>
        <taxon>Pucciniomycotina</taxon>
        <taxon>Pucciniomycetes</taxon>
        <taxon>Pucciniales</taxon>
        <taxon>Pucciniaceae</taxon>
        <taxon>Puccinia</taxon>
    </lineage>
</organism>
<comment type="subcellular location">
    <subcellularLocation>
        <location evidence="1">Nucleus</location>
    </subcellularLocation>
</comment>
<evidence type="ECO:0000313" key="10">
    <source>
        <dbReference type="Proteomes" id="UP000238274"/>
    </source>
</evidence>
<dbReference type="GO" id="GO:0008380">
    <property type="term" value="P:RNA splicing"/>
    <property type="evidence" value="ECO:0007669"/>
    <property type="project" value="UniProtKB-KW"/>
</dbReference>
<dbReference type="VEuPathDB" id="FungiDB:PSTT_05483"/>
<comment type="similarity">
    <text evidence="2">Belongs to the SPF27 family.</text>
</comment>
<feature type="coiled-coil region" evidence="7">
    <location>
        <begin position="136"/>
        <end position="203"/>
    </location>
</feature>
<accession>A0A2S4UNZ9</accession>
<keyword evidence="4" id="KW-0747">Spliceosome</keyword>
<dbReference type="VEuPathDB" id="FungiDB:PSHT_13778"/>
<keyword evidence="6" id="KW-0539">Nucleus</keyword>
<keyword evidence="10" id="KW-1185">Reference proteome</keyword>
<dbReference type="GO" id="GO:0000974">
    <property type="term" value="C:Prp19 complex"/>
    <property type="evidence" value="ECO:0007669"/>
    <property type="project" value="TreeGrafter"/>
</dbReference>
<name>A0A2S4UNZ9_9BASI</name>
<dbReference type="Pfam" id="PF05700">
    <property type="entry name" value="BCAS2"/>
    <property type="match status" value="1"/>
</dbReference>
<keyword evidence="3" id="KW-0507">mRNA processing</keyword>
<evidence type="ECO:0000256" key="1">
    <source>
        <dbReference type="ARBA" id="ARBA00004123"/>
    </source>
</evidence>
<evidence type="ECO:0000256" key="3">
    <source>
        <dbReference type="ARBA" id="ARBA00022664"/>
    </source>
</evidence>
<dbReference type="Proteomes" id="UP000238274">
    <property type="component" value="Unassembled WGS sequence"/>
</dbReference>
<dbReference type="PANTHER" id="PTHR13296:SF0">
    <property type="entry name" value="PRE-MRNA-SPLICING FACTOR SPF27"/>
    <property type="match status" value="1"/>
</dbReference>
<evidence type="ECO:0000256" key="2">
    <source>
        <dbReference type="ARBA" id="ARBA00010788"/>
    </source>
</evidence>
<reference evidence="10" key="3">
    <citation type="journal article" date="2018" name="Mol. Plant Microbe Interact.">
        <title>Genome sequence resources for the wheat stripe rust pathogen (Puccinia striiformis f. sp. tritici) and the barley stripe rust pathogen (Puccinia striiformis f. sp. hordei).</title>
        <authorList>
            <person name="Xia C."/>
            <person name="Wang M."/>
            <person name="Yin C."/>
            <person name="Cornejo O.E."/>
            <person name="Hulbert S.H."/>
            <person name="Chen X."/>
        </authorList>
    </citation>
    <scope>NUCLEOTIDE SEQUENCE [LARGE SCALE GENOMIC DNA]</scope>
    <source>
        <strain evidence="10">93TX-2</strain>
    </source>
</reference>